<organism evidence="1 2">
    <name type="scientific">Desulfocucumis palustris</name>
    <dbReference type="NCBI Taxonomy" id="1898651"/>
    <lineage>
        <taxon>Bacteria</taxon>
        <taxon>Bacillati</taxon>
        <taxon>Bacillota</taxon>
        <taxon>Clostridia</taxon>
        <taxon>Eubacteriales</taxon>
        <taxon>Desulfocucumaceae</taxon>
        <taxon>Desulfocucumis</taxon>
    </lineage>
</organism>
<comment type="caution">
    <text evidence="1">The sequence shown here is derived from an EMBL/GenBank/DDBJ whole genome shotgun (WGS) entry which is preliminary data.</text>
</comment>
<dbReference type="AlphaFoldDB" id="A0A2L2X7A5"/>
<gene>
    <name evidence="1" type="ORF">DCCM_0258</name>
</gene>
<sequence length="61" mass="6459">MFIMRCAGLFIPGGRLSSKACPPPLSAPGGVYDGLQAGMLQRAADAFPWPGEKNARACRHN</sequence>
<evidence type="ECO:0000313" key="2">
    <source>
        <dbReference type="Proteomes" id="UP000239549"/>
    </source>
</evidence>
<reference evidence="2" key="1">
    <citation type="submission" date="2018-02" db="EMBL/GenBank/DDBJ databases">
        <title>Genome sequence of Desulfocucumis palustris strain NAW-5.</title>
        <authorList>
            <person name="Watanabe M."/>
            <person name="Kojima H."/>
            <person name="Fukui M."/>
        </authorList>
    </citation>
    <scope>NUCLEOTIDE SEQUENCE [LARGE SCALE GENOMIC DNA]</scope>
    <source>
        <strain evidence="2">NAW-5</strain>
    </source>
</reference>
<keyword evidence="2" id="KW-1185">Reference proteome</keyword>
<accession>A0A2L2X7A5</accession>
<proteinExistence type="predicted"/>
<protein>
    <submittedName>
        <fullName evidence="1">Uncharacterized protein</fullName>
    </submittedName>
</protein>
<dbReference type="EMBL" id="BFAV01000018">
    <property type="protein sequence ID" value="GBF32067.1"/>
    <property type="molecule type" value="Genomic_DNA"/>
</dbReference>
<name>A0A2L2X7A5_9FIRM</name>
<dbReference type="Proteomes" id="UP000239549">
    <property type="component" value="Unassembled WGS sequence"/>
</dbReference>
<evidence type="ECO:0000313" key="1">
    <source>
        <dbReference type="EMBL" id="GBF32067.1"/>
    </source>
</evidence>